<dbReference type="AlphaFoldDB" id="A0A9D1NJA9"/>
<dbReference type="PANTHER" id="PTHR43736">
    <property type="entry name" value="ADP-RIBOSE PYROPHOSPHATASE"/>
    <property type="match status" value="1"/>
</dbReference>
<gene>
    <name evidence="2" type="ORF">IAC75_03410</name>
</gene>
<dbReference type="Proteomes" id="UP000886812">
    <property type="component" value="Unassembled WGS sequence"/>
</dbReference>
<feature type="domain" description="Nudix hydrolase" evidence="1">
    <location>
        <begin position="15"/>
        <end position="147"/>
    </location>
</feature>
<dbReference type="SUPFAM" id="SSF55811">
    <property type="entry name" value="Nudix"/>
    <property type="match status" value="1"/>
</dbReference>
<dbReference type="Gene3D" id="3.90.79.10">
    <property type="entry name" value="Nucleoside Triphosphate Pyrophosphohydrolase"/>
    <property type="match status" value="1"/>
</dbReference>
<accession>A0A9D1NJA9</accession>
<dbReference type="InterPro" id="IPR015797">
    <property type="entry name" value="NUDIX_hydrolase-like_dom_sf"/>
</dbReference>
<dbReference type="Pfam" id="PF00293">
    <property type="entry name" value="NUDIX"/>
    <property type="match status" value="1"/>
</dbReference>
<reference evidence="2" key="2">
    <citation type="journal article" date="2021" name="PeerJ">
        <title>Extensive microbial diversity within the chicken gut microbiome revealed by metagenomics and culture.</title>
        <authorList>
            <person name="Gilroy R."/>
            <person name="Ravi A."/>
            <person name="Getino M."/>
            <person name="Pursley I."/>
            <person name="Horton D.L."/>
            <person name="Alikhan N.F."/>
            <person name="Baker D."/>
            <person name="Gharbi K."/>
            <person name="Hall N."/>
            <person name="Watson M."/>
            <person name="Adriaenssens E.M."/>
            <person name="Foster-Nyarko E."/>
            <person name="Jarju S."/>
            <person name="Secka A."/>
            <person name="Antonio M."/>
            <person name="Oren A."/>
            <person name="Chaudhuri R.R."/>
            <person name="La Ragione R."/>
            <person name="Hildebrand F."/>
            <person name="Pallen M.J."/>
        </authorList>
    </citation>
    <scope>NUCLEOTIDE SEQUENCE</scope>
    <source>
        <strain evidence="2">10669</strain>
    </source>
</reference>
<dbReference type="EMBL" id="DVOG01000086">
    <property type="protein sequence ID" value="HIV04184.1"/>
    <property type="molecule type" value="Genomic_DNA"/>
</dbReference>
<keyword evidence="2" id="KW-0378">Hydrolase</keyword>
<evidence type="ECO:0000313" key="3">
    <source>
        <dbReference type="Proteomes" id="UP000886812"/>
    </source>
</evidence>
<protein>
    <submittedName>
        <fullName evidence="2">NUDIX hydrolase</fullName>
    </submittedName>
</protein>
<comment type="caution">
    <text evidence="2">The sequence shown here is derived from an EMBL/GenBank/DDBJ whole genome shotgun (WGS) entry which is preliminary data.</text>
</comment>
<dbReference type="PROSITE" id="PS51462">
    <property type="entry name" value="NUDIX"/>
    <property type="match status" value="1"/>
</dbReference>
<reference evidence="2" key="1">
    <citation type="submission" date="2020-10" db="EMBL/GenBank/DDBJ databases">
        <authorList>
            <person name="Gilroy R."/>
        </authorList>
    </citation>
    <scope>NUCLEOTIDE SEQUENCE</scope>
    <source>
        <strain evidence="2">10669</strain>
    </source>
</reference>
<organism evidence="2 3">
    <name type="scientific">Candidatus Spyradosoma merdigallinarum</name>
    <dbReference type="NCBI Taxonomy" id="2840950"/>
    <lineage>
        <taxon>Bacteria</taxon>
        <taxon>Pseudomonadati</taxon>
        <taxon>Verrucomicrobiota</taxon>
        <taxon>Opitutia</taxon>
        <taxon>Opitutia incertae sedis</taxon>
        <taxon>Candidatus Spyradosoma</taxon>
    </lineage>
</organism>
<dbReference type="PANTHER" id="PTHR43736:SF1">
    <property type="entry name" value="DIHYDRONEOPTERIN TRIPHOSPHATE DIPHOSPHATASE"/>
    <property type="match status" value="1"/>
</dbReference>
<dbReference type="CDD" id="cd18886">
    <property type="entry name" value="NUDIX_MutT_Nudt1"/>
    <property type="match status" value="1"/>
</dbReference>
<evidence type="ECO:0000313" key="2">
    <source>
        <dbReference type="EMBL" id="HIV04184.1"/>
    </source>
</evidence>
<evidence type="ECO:0000259" key="1">
    <source>
        <dbReference type="PROSITE" id="PS51462"/>
    </source>
</evidence>
<name>A0A9D1NJA9_9BACT</name>
<proteinExistence type="predicted"/>
<sequence>MKEKTDTPAGTPQLPFKISVLIFIRDGNGKFLMIRRRKAPNKNCWSPVGGKLETASGESPFECACREAFEETGLRLVASDLHLFGMVSERSYEGSGHWLMFLFDCLKPIEALPPEIDEGQFGFFSREEIDSAAIPPSDRTLVWPVYDSHRRSFLAYRAQCGNGDAARVEEESMLAPNFLPAENGKN</sequence>
<dbReference type="GO" id="GO:0016787">
    <property type="term" value="F:hydrolase activity"/>
    <property type="evidence" value="ECO:0007669"/>
    <property type="project" value="UniProtKB-KW"/>
</dbReference>
<dbReference type="InterPro" id="IPR000086">
    <property type="entry name" value="NUDIX_hydrolase_dom"/>
</dbReference>